<organism evidence="1 2">
    <name type="scientific">Cystobacter ferrugineus</name>
    <dbReference type="NCBI Taxonomy" id="83449"/>
    <lineage>
        <taxon>Bacteria</taxon>
        <taxon>Pseudomonadati</taxon>
        <taxon>Myxococcota</taxon>
        <taxon>Myxococcia</taxon>
        <taxon>Myxococcales</taxon>
        <taxon>Cystobacterineae</taxon>
        <taxon>Archangiaceae</taxon>
        <taxon>Cystobacter</taxon>
    </lineage>
</organism>
<sequence length="266" mass="30108">MNLETIQANARSSLGDALKSISVQGVAEHSGKAYGIVALMYHRLALCEMLADVRVDRFQVLLCKSALVRIHLMRLAASGKAAHPLTTCASQNFSFVDAITAGQLDLAVELARLTSDRHEPRSEYEDDFLLHRFMQKRLLHLHAGEDHDFQSLMDRWERIVEGEHAPYFDVCRALLQRDGEGFHDALLAVIEERGRLFRQKDVYPEDARRTDGALFMNGLALLRLAELNGMPTQREYPNIPHFARLPVSKLPLPLDSWMRPEEGLPV</sequence>
<evidence type="ECO:0000313" key="1">
    <source>
        <dbReference type="EMBL" id="OJH37382.1"/>
    </source>
</evidence>
<keyword evidence="2" id="KW-1185">Reference proteome</keyword>
<reference evidence="1 2" key="2">
    <citation type="submission" date="2016-12" db="EMBL/GenBank/DDBJ databases">
        <title>Draft Genome Sequence of Cystobacter ferrugineus Strain Cbfe23.</title>
        <authorList>
            <person name="Akbar S."/>
            <person name="Dowd S.E."/>
            <person name="Stevens D.C."/>
        </authorList>
    </citation>
    <scope>NUCLEOTIDE SEQUENCE [LARGE SCALE GENOMIC DNA]</scope>
    <source>
        <strain evidence="1 2">Cbfe23</strain>
    </source>
</reference>
<protein>
    <submittedName>
        <fullName evidence="1">Uncharacterized protein</fullName>
    </submittedName>
</protein>
<reference evidence="2" key="1">
    <citation type="submission" date="2016-11" db="EMBL/GenBank/DDBJ databases">
        <authorList>
            <person name="Shukria A."/>
            <person name="Stevens D.C."/>
        </authorList>
    </citation>
    <scope>NUCLEOTIDE SEQUENCE [LARGE SCALE GENOMIC DNA]</scope>
    <source>
        <strain evidence="2">Cbfe23</strain>
    </source>
</reference>
<dbReference type="InterPro" id="IPR029074">
    <property type="entry name" value="Imm49"/>
</dbReference>
<accession>A0A1L9B557</accession>
<dbReference type="Proteomes" id="UP000182229">
    <property type="component" value="Unassembled WGS sequence"/>
</dbReference>
<dbReference type="EMBL" id="MPIN01000008">
    <property type="protein sequence ID" value="OJH37382.1"/>
    <property type="molecule type" value="Genomic_DNA"/>
</dbReference>
<evidence type="ECO:0000313" key="2">
    <source>
        <dbReference type="Proteomes" id="UP000182229"/>
    </source>
</evidence>
<gene>
    <name evidence="1" type="ORF">BON30_29280</name>
</gene>
<dbReference type="RefSeq" id="WP_071901717.1">
    <property type="nucleotide sequence ID" value="NZ_MPIN01000008.1"/>
</dbReference>
<proteinExistence type="predicted"/>
<name>A0A1L9B557_9BACT</name>
<comment type="caution">
    <text evidence="1">The sequence shown here is derived from an EMBL/GenBank/DDBJ whole genome shotgun (WGS) entry which is preliminary data.</text>
</comment>
<dbReference type="AlphaFoldDB" id="A0A1L9B557"/>
<dbReference type="STRING" id="83449.BON30_29280"/>
<dbReference type="Pfam" id="PF15575">
    <property type="entry name" value="Imm49"/>
    <property type="match status" value="1"/>
</dbReference>